<dbReference type="PROSITE" id="PS50878">
    <property type="entry name" value="RT_POL"/>
    <property type="match status" value="1"/>
</dbReference>
<keyword evidence="2" id="KW-0548">Nucleotidyltransferase</keyword>
<keyword evidence="2" id="KW-0695">RNA-directed DNA polymerase</keyword>
<gene>
    <name evidence="2" type="ORF">llap_19578</name>
</gene>
<accession>A0A2I0T8J6</accession>
<feature type="domain" description="Reverse transcriptase" evidence="1">
    <location>
        <begin position="1"/>
        <end position="243"/>
    </location>
</feature>
<proteinExistence type="predicted"/>
<sequence length="374" mass="41891">MPDQGEPTDEAFLLQLQNASRSKALVLFPAQAGCFARLQKALKKSPLLAFFARIPFPSVDLPTLELVFLVSDCWCVDASFKFCCRSVVFLDFSKAFDTVPHSILLGKLSNCGMSRYMVCCVNWLNGRAQRVVVNGATSGWQPVTSGVPQGSILVMIPINIFINDLDAGVECTLSKFADDTKLRGAFDSLEGQEALQRDLDRLEHWSIINGMKFNKTKFQIQHLGRSNTGQKCKLGEEWLGSSPAERDLGVLVESRLSTCQQYAWAAKRANRILGCIKHSIISQSKEVLILLYLALVWPHLEFCVQFWTPQIKKDVKVLECIQRRATKLVKGLEGMSYEEQLWTLGMSSFAKMRLRDDLRKRGSEEGGADLPGMQ</sequence>
<name>A0A2I0T8J6_LIMLA</name>
<evidence type="ECO:0000313" key="2">
    <source>
        <dbReference type="EMBL" id="PKU30118.1"/>
    </source>
</evidence>
<organism evidence="2 3">
    <name type="scientific">Limosa lapponica baueri</name>
    <dbReference type="NCBI Taxonomy" id="1758121"/>
    <lineage>
        <taxon>Eukaryota</taxon>
        <taxon>Metazoa</taxon>
        <taxon>Chordata</taxon>
        <taxon>Craniata</taxon>
        <taxon>Vertebrata</taxon>
        <taxon>Euteleostomi</taxon>
        <taxon>Archelosauria</taxon>
        <taxon>Archosauria</taxon>
        <taxon>Dinosauria</taxon>
        <taxon>Saurischia</taxon>
        <taxon>Theropoda</taxon>
        <taxon>Coelurosauria</taxon>
        <taxon>Aves</taxon>
        <taxon>Neognathae</taxon>
        <taxon>Neoaves</taxon>
        <taxon>Charadriiformes</taxon>
        <taxon>Scolopacidae</taxon>
        <taxon>Limosa</taxon>
    </lineage>
</organism>
<evidence type="ECO:0000259" key="1">
    <source>
        <dbReference type="PROSITE" id="PS50878"/>
    </source>
</evidence>
<dbReference type="EMBL" id="KZ515389">
    <property type="protein sequence ID" value="PKU30118.1"/>
    <property type="molecule type" value="Genomic_DNA"/>
</dbReference>
<dbReference type="GO" id="GO:0003964">
    <property type="term" value="F:RNA-directed DNA polymerase activity"/>
    <property type="evidence" value="ECO:0007669"/>
    <property type="project" value="UniProtKB-KW"/>
</dbReference>
<dbReference type="PANTHER" id="PTHR33332">
    <property type="entry name" value="REVERSE TRANSCRIPTASE DOMAIN-CONTAINING PROTEIN"/>
    <property type="match status" value="1"/>
</dbReference>
<reference evidence="3" key="1">
    <citation type="submission" date="2017-11" db="EMBL/GenBank/DDBJ databases">
        <authorList>
            <person name="Lima N.C."/>
            <person name="Parody-Merino A.M."/>
            <person name="Battley P.F."/>
            <person name="Fidler A.E."/>
            <person name="Prosdocimi F."/>
        </authorList>
    </citation>
    <scope>NUCLEOTIDE SEQUENCE [LARGE SCALE GENOMIC DNA]</scope>
</reference>
<protein>
    <submittedName>
        <fullName evidence="2">Rna-directed dna polymerase from mobile element jockey-like</fullName>
    </submittedName>
</protein>
<dbReference type="Pfam" id="PF00078">
    <property type="entry name" value="RVT_1"/>
    <property type="match status" value="1"/>
</dbReference>
<dbReference type="InterPro" id="IPR000477">
    <property type="entry name" value="RT_dom"/>
</dbReference>
<keyword evidence="3" id="KW-1185">Reference proteome</keyword>
<dbReference type="OrthoDB" id="416454at2759"/>
<reference evidence="3" key="2">
    <citation type="submission" date="2017-12" db="EMBL/GenBank/DDBJ databases">
        <title>Genome sequence of the Bar-tailed Godwit (Limosa lapponica baueri).</title>
        <authorList>
            <person name="Lima N.C.B."/>
            <person name="Parody-Merino A.M."/>
            <person name="Battley P.F."/>
            <person name="Fidler A.E."/>
            <person name="Prosdocimi F."/>
        </authorList>
    </citation>
    <scope>NUCLEOTIDE SEQUENCE [LARGE SCALE GENOMIC DNA]</scope>
</reference>
<keyword evidence="2" id="KW-0808">Transferase</keyword>
<dbReference type="Proteomes" id="UP000233556">
    <property type="component" value="Unassembled WGS sequence"/>
</dbReference>
<evidence type="ECO:0000313" key="3">
    <source>
        <dbReference type="Proteomes" id="UP000233556"/>
    </source>
</evidence>
<dbReference type="AlphaFoldDB" id="A0A2I0T8J6"/>